<feature type="non-terminal residue" evidence="2">
    <location>
        <position position="1"/>
    </location>
</feature>
<dbReference type="Gene3D" id="3.40.50.150">
    <property type="entry name" value="Vaccinia Virus protein VP39"/>
    <property type="match status" value="1"/>
</dbReference>
<dbReference type="InterPro" id="IPR029063">
    <property type="entry name" value="SAM-dependent_MTases_sf"/>
</dbReference>
<name>A0A381YC39_9ZZZZ</name>
<dbReference type="EMBL" id="UINC01017792">
    <property type="protein sequence ID" value="SVA74161.1"/>
    <property type="molecule type" value="Genomic_DNA"/>
</dbReference>
<accession>A0A381YC39</accession>
<organism evidence="2">
    <name type="scientific">marine metagenome</name>
    <dbReference type="NCBI Taxonomy" id="408172"/>
    <lineage>
        <taxon>unclassified sequences</taxon>
        <taxon>metagenomes</taxon>
        <taxon>ecological metagenomes</taxon>
    </lineage>
</organism>
<gene>
    <name evidence="2" type="ORF">METZ01_LOCUS127015</name>
</gene>
<dbReference type="PANTHER" id="PTHR43591">
    <property type="entry name" value="METHYLTRANSFERASE"/>
    <property type="match status" value="1"/>
</dbReference>
<sequence>VVQWASHLVPDQTASVEGYDERTYGDRMAAVYDEWYGEDGGVALTVIGNPTEVADRIADLAEGGPVLELGVGTGRLALAMAECGLAVTGVDTSAAMLDRLRAKPGASRLTLVEGDMADPPGLSDGRFAVVLVGFNTFFNLTSAEAQNRCVASVARLLRPGGRFVIEAFVPDPEAHDGLSVRDVGLDRVLLDVVRTDVEAQVITGQRIEVTATGNRLFPYVLRYATPDQLDAMATAAGLVLEGRTGDWSGTPFTGDSPLHVSTWRSPT</sequence>
<reference evidence="2" key="1">
    <citation type="submission" date="2018-05" db="EMBL/GenBank/DDBJ databases">
        <authorList>
            <person name="Lanie J.A."/>
            <person name="Ng W.-L."/>
            <person name="Kazmierczak K.M."/>
            <person name="Andrzejewski T.M."/>
            <person name="Davidsen T.M."/>
            <person name="Wayne K.J."/>
            <person name="Tettelin H."/>
            <person name="Glass J.I."/>
            <person name="Rusch D."/>
            <person name="Podicherti R."/>
            <person name="Tsui H.-C.T."/>
            <person name="Winkler M.E."/>
        </authorList>
    </citation>
    <scope>NUCLEOTIDE SEQUENCE</scope>
</reference>
<protein>
    <recommendedName>
        <fullName evidence="1">Methyltransferase domain-containing protein</fullName>
    </recommendedName>
</protein>
<dbReference type="InterPro" id="IPR041698">
    <property type="entry name" value="Methyltransf_25"/>
</dbReference>
<evidence type="ECO:0000259" key="1">
    <source>
        <dbReference type="Pfam" id="PF13649"/>
    </source>
</evidence>
<dbReference type="Pfam" id="PF13649">
    <property type="entry name" value="Methyltransf_25"/>
    <property type="match status" value="1"/>
</dbReference>
<evidence type="ECO:0000313" key="2">
    <source>
        <dbReference type="EMBL" id="SVA74161.1"/>
    </source>
</evidence>
<dbReference type="AlphaFoldDB" id="A0A381YC39"/>
<feature type="domain" description="Methyltransferase" evidence="1">
    <location>
        <begin position="66"/>
        <end position="161"/>
    </location>
</feature>
<dbReference type="Gene3D" id="2.20.25.570">
    <property type="match status" value="1"/>
</dbReference>
<proteinExistence type="predicted"/>
<dbReference type="CDD" id="cd02440">
    <property type="entry name" value="AdoMet_MTases"/>
    <property type="match status" value="1"/>
</dbReference>
<dbReference type="SUPFAM" id="SSF53335">
    <property type="entry name" value="S-adenosyl-L-methionine-dependent methyltransferases"/>
    <property type="match status" value="1"/>
</dbReference>